<keyword evidence="3" id="KW-1185">Reference proteome</keyword>
<feature type="compositionally biased region" description="Low complexity" evidence="1">
    <location>
        <begin position="1"/>
        <end position="10"/>
    </location>
</feature>
<feature type="compositionally biased region" description="Low complexity" evidence="1">
    <location>
        <begin position="177"/>
        <end position="201"/>
    </location>
</feature>
<dbReference type="AlphaFoldDB" id="A0A836BPU0"/>
<feature type="compositionally biased region" description="Pro residues" evidence="1">
    <location>
        <begin position="11"/>
        <end position="27"/>
    </location>
</feature>
<dbReference type="EMBL" id="JAEHOE010000152">
    <property type="protein sequence ID" value="KAG2484302.1"/>
    <property type="molecule type" value="Genomic_DNA"/>
</dbReference>
<dbReference type="Proteomes" id="UP000612055">
    <property type="component" value="Unassembled WGS sequence"/>
</dbReference>
<reference evidence="2" key="1">
    <citation type="journal article" date="2020" name="bioRxiv">
        <title>Comparative genomics of Chlamydomonas.</title>
        <authorList>
            <person name="Craig R.J."/>
            <person name="Hasan A.R."/>
            <person name="Ness R.W."/>
            <person name="Keightley P.D."/>
        </authorList>
    </citation>
    <scope>NUCLEOTIDE SEQUENCE</scope>
    <source>
        <strain evidence="2">CCAP 11/70</strain>
    </source>
</reference>
<comment type="caution">
    <text evidence="2">The sequence shown here is derived from an EMBL/GenBank/DDBJ whole genome shotgun (WGS) entry which is preliminary data.</text>
</comment>
<protein>
    <submittedName>
        <fullName evidence="2">Uncharacterized protein</fullName>
    </submittedName>
</protein>
<evidence type="ECO:0000313" key="2">
    <source>
        <dbReference type="EMBL" id="KAG2484302.1"/>
    </source>
</evidence>
<feature type="region of interest" description="Disordered" evidence="1">
    <location>
        <begin position="1"/>
        <end position="30"/>
    </location>
</feature>
<gene>
    <name evidence="2" type="ORF">HYH03_016847</name>
</gene>
<organism evidence="2 3">
    <name type="scientific">Edaphochlamys debaryana</name>
    <dbReference type="NCBI Taxonomy" id="47281"/>
    <lineage>
        <taxon>Eukaryota</taxon>
        <taxon>Viridiplantae</taxon>
        <taxon>Chlorophyta</taxon>
        <taxon>core chlorophytes</taxon>
        <taxon>Chlorophyceae</taxon>
        <taxon>CS clade</taxon>
        <taxon>Chlamydomonadales</taxon>
        <taxon>Chlamydomonadales incertae sedis</taxon>
        <taxon>Edaphochlamys</taxon>
    </lineage>
</organism>
<proteinExistence type="predicted"/>
<feature type="compositionally biased region" description="Basic residues" evidence="1">
    <location>
        <begin position="205"/>
        <end position="214"/>
    </location>
</feature>
<evidence type="ECO:0000256" key="1">
    <source>
        <dbReference type="SAM" id="MobiDB-lite"/>
    </source>
</evidence>
<name>A0A836BPU0_9CHLO</name>
<feature type="region of interest" description="Disordered" evidence="1">
    <location>
        <begin position="150"/>
        <end position="268"/>
    </location>
</feature>
<sequence>MCRSGTLGSSPSPPDPGMPSPGIPGPGAPGRACSPLYDAAKVEAAGDESVGIDWDSEPAEPEPKLPFIDFSASSWGDMSIEVLIAWKTFTYMAEEDVEAGVADAATYLVLMGAAAPPRGAASNVRALTAFRNNVIRKLAPRVARAFINRGSPASPGSGGSASGSVLCSGPTPPPSNPAASTVAALTGSASAGAPPLASGGPTAHARLRISRRHQSLPALRSCTEGTPKPAVRRPGDAPRPQPRRGQDQPSLSKNRSRDLWGSPAKGLD</sequence>
<evidence type="ECO:0000313" key="3">
    <source>
        <dbReference type="Proteomes" id="UP000612055"/>
    </source>
</evidence>
<accession>A0A836BPU0</accession>